<dbReference type="AlphaFoldDB" id="A0A5E8B972"/>
<feature type="domain" description="Gamma-butyrobetaine hydroxylase-like N-terminal" evidence="18">
    <location>
        <begin position="13"/>
        <end position="93"/>
    </location>
</feature>
<evidence type="ECO:0000256" key="5">
    <source>
        <dbReference type="ARBA" id="ARBA00012267"/>
    </source>
</evidence>
<protein>
    <recommendedName>
        <fullName evidence="16">Trimethyllysine dioxygenase</fullName>
        <ecNumber evidence="5">1.14.11.8</ecNumber>
    </recommendedName>
    <alternativeName>
        <fullName evidence="12">Epsilon-trimethyllysine 2-oxoglutarate dioxygenase</fullName>
    </alternativeName>
    <alternativeName>
        <fullName evidence="11">TML hydroxylase</fullName>
    </alternativeName>
    <alternativeName>
        <fullName evidence="13">TML-alpha-ketoglutarate dioxygenase</fullName>
    </alternativeName>
</protein>
<evidence type="ECO:0000256" key="7">
    <source>
        <dbReference type="ARBA" id="ARBA00022873"/>
    </source>
</evidence>
<keyword evidence="20" id="KW-1185">Reference proteome</keyword>
<evidence type="ECO:0000313" key="19">
    <source>
        <dbReference type="EMBL" id="VVT47426.1"/>
    </source>
</evidence>
<dbReference type="Proteomes" id="UP000398389">
    <property type="component" value="Unassembled WGS sequence"/>
</dbReference>
<dbReference type="GO" id="GO:0045329">
    <property type="term" value="P:carnitine biosynthetic process"/>
    <property type="evidence" value="ECO:0007669"/>
    <property type="project" value="UniProtKB-UniPathway"/>
</dbReference>
<evidence type="ECO:0000256" key="12">
    <source>
        <dbReference type="ARBA" id="ARBA00031778"/>
    </source>
</evidence>
<comment type="similarity">
    <text evidence="4">Belongs to the gamma-BBH/TMLD family.</text>
</comment>
<keyword evidence="6" id="KW-0479">Metal-binding</keyword>
<dbReference type="OrthoDB" id="408743at2759"/>
<reference evidence="19 20" key="1">
    <citation type="submission" date="2019-09" db="EMBL/GenBank/DDBJ databases">
        <authorList>
            <person name="Brejova B."/>
        </authorList>
    </citation>
    <scope>NUCLEOTIDE SEQUENCE [LARGE SCALE GENOMIC DNA]</scope>
</reference>
<name>A0A5E8B972_9ASCO</name>
<comment type="catalytic activity">
    <reaction evidence="15">
        <text>N(6),N(6),N(6)-trimethyl-L-lysine + 2-oxoglutarate + O2 = (3S)-3-hydroxy-N(6),N(6),N(6)-trimethyl-L-lysine + succinate + CO2</text>
        <dbReference type="Rhea" id="RHEA:14181"/>
        <dbReference type="ChEBI" id="CHEBI:15379"/>
        <dbReference type="ChEBI" id="CHEBI:16526"/>
        <dbReference type="ChEBI" id="CHEBI:16810"/>
        <dbReference type="ChEBI" id="CHEBI:30031"/>
        <dbReference type="ChEBI" id="CHEBI:58100"/>
        <dbReference type="ChEBI" id="CHEBI:141499"/>
        <dbReference type="EC" id="1.14.11.8"/>
    </reaction>
</comment>
<evidence type="ECO:0000256" key="2">
    <source>
        <dbReference type="ARBA" id="ARBA00001961"/>
    </source>
</evidence>
<keyword evidence="7" id="KW-0124">Carnitine biosynthesis</keyword>
<dbReference type="UniPathway" id="UPA00118"/>
<dbReference type="Gene3D" id="3.30.2020.30">
    <property type="match status" value="1"/>
</dbReference>
<sequence length="392" mass="45180">MTASHTPDSATFDSEKVHVKWASGDVSHYHNIWLRDGCQCEKDFHPLTKQRLQDTFEIPVDIKPKSVSANENGLTIVWDTPDNHESIYPTEWLVIHSYDPILVPVEKKTEELTRELWNTKTIMADWPEVNFTKVMETEEGITEWVKKIYVKGFCFVENVPVTPEATEKLIERISYIKPTHYGGFWDFTADLAKNDTAYTNLYIASHTDGTYWSDTPGLQLFHMLGHDGEGGENMLVDGFKAAEILKKEDPDSYAFLSKTLIPAHSAGEPEVCILPDYPKPVFTHHPITGDLVQVRWNNCDRSIMDQWNNPEDVPKFYKAIRLWNDILTRKENEITLQLKPGQCLIFDNWRVLHGRLGFNGNRRMCGAYINRDDFVSRAKLLNLGREKVIKHL</sequence>
<dbReference type="FunFam" id="3.60.130.10:FF:000001">
    <property type="entry name" value="Trimethyllysine dioxygenase, mitochondrial"/>
    <property type="match status" value="1"/>
</dbReference>
<evidence type="ECO:0000256" key="1">
    <source>
        <dbReference type="ARBA" id="ARBA00001954"/>
    </source>
</evidence>
<dbReference type="PANTHER" id="PTHR10696">
    <property type="entry name" value="GAMMA-BUTYROBETAINE HYDROXYLASE-RELATED"/>
    <property type="match status" value="1"/>
</dbReference>
<dbReference type="Pfam" id="PF06155">
    <property type="entry name" value="GBBH-like_N"/>
    <property type="match status" value="1"/>
</dbReference>
<dbReference type="InterPro" id="IPR042098">
    <property type="entry name" value="TauD-like_sf"/>
</dbReference>
<dbReference type="InterPro" id="IPR010376">
    <property type="entry name" value="GBBH-like_N"/>
</dbReference>
<dbReference type="InterPro" id="IPR038492">
    <property type="entry name" value="GBBH-like_N_sf"/>
</dbReference>
<evidence type="ECO:0000259" key="17">
    <source>
        <dbReference type="Pfam" id="PF02668"/>
    </source>
</evidence>
<dbReference type="GO" id="GO:0005739">
    <property type="term" value="C:mitochondrion"/>
    <property type="evidence" value="ECO:0007669"/>
    <property type="project" value="TreeGrafter"/>
</dbReference>
<dbReference type="InterPro" id="IPR003819">
    <property type="entry name" value="TauD/TfdA-like"/>
</dbReference>
<dbReference type="SUPFAM" id="SSF51197">
    <property type="entry name" value="Clavaminate synthase-like"/>
    <property type="match status" value="1"/>
</dbReference>
<comment type="cofactor">
    <cofactor evidence="2">
        <name>L-ascorbate</name>
        <dbReference type="ChEBI" id="CHEBI:38290"/>
    </cofactor>
</comment>
<dbReference type="FunFam" id="3.30.2020.30:FF:000002">
    <property type="entry name" value="Putative gamma-butyrobetaine dioxygenase"/>
    <property type="match status" value="1"/>
</dbReference>
<dbReference type="PANTHER" id="PTHR10696:SF51">
    <property type="entry name" value="TRIMETHYLLYSINE DIOXYGENASE, MITOCHONDRIAL"/>
    <property type="match status" value="1"/>
</dbReference>
<proteinExistence type="inferred from homology"/>
<dbReference type="NCBIfam" id="TIGR02410">
    <property type="entry name" value="carnitine_TMLD"/>
    <property type="match status" value="1"/>
</dbReference>
<accession>A0A5E8B972</accession>
<evidence type="ECO:0000256" key="14">
    <source>
        <dbReference type="ARBA" id="ARBA00046008"/>
    </source>
</evidence>
<dbReference type="GeneID" id="43580526"/>
<evidence type="ECO:0000256" key="11">
    <source>
        <dbReference type="ARBA" id="ARBA00030363"/>
    </source>
</evidence>
<dbReference type="InterPro" id="IPR050411">
    <property type="entry name" value="AlphaKG_dependent_hydroxylases"/>
</dbReference>
<evidence type="ECO:0000256" key="8">
    <source>
        <dbReference type="ARBA" id="ARBA00022964"/>
    </source>
</evidence>
<evidence type="ECO:0000256" key="4">
    <source>
        <dbReference type="ARBA" id="ARBA00008654"/>
    </source>
</evidence>
<dbReference type="Gene3D" id="3.60.130.10">
    <property type="entry name" value="Clavaminate synthase-like"/>
    <property type="match status" value="1"/>
</dbReference>
<organism evidence="19 20">
    <name type="scientific">Magnusiomyces paraingens</name>
    <dbReference type="NCBI Taxonomy" id="2606893"/>
    <lineage>
        <taxon>Eukaryota</taxon>
        <taxon>Fungi</taxon>
        <taxon>Dikarya</taxon>
        <taxon>Ascomycota</taxon>
        <taxon>Saccharomycotina</taxon>
        <taxon>Dipodascomycetes</taxon>
        <taxon>Dipodascales</taxon>
        <taxon>Dipodascaceae</taxon>
        <taxon>Magnusiomyces</taxon>
    </lineage>
</organism>
<feature type="domain" description="TauD/TfdA-like" evidence="17">
    <location>
        <begin position="122"/>
        <end position="368"/>
    </location>
</feature>
<evidence type="ECO:0000256" key="16">
    <source>
        <dbReference type="ARBA" id="ARBA00071191"/>
    </source>
</evidence>
<dbReference type="Pfam" id="PF02668">
    <property type="entry name" value="TauD"/>
    <property type="match status" value="1"/>
</dbReference>
<dbReference type="EC" id="1.14.11.8" evidence="5"/>
<evidence type="ECO:0000259" key="18">
    <source>
        <dbReference type="Pfam" id="PF06155"/>
    </source>
</evidence>
<keyword evidence="9" id="KW-0560">Oxidoreductase</keyword>
<gene>
    <name evidence="19" type="ORF">SAPINGB_P001705</name>
</gene>
<evidence type="ECO:0000256" key="9">
    <source>
        <dbReference type="ARBA" id="ARBA00023002"/>
    </source>
</evidence>
<comment type="function">
    <text evidence="14">Converts trimethyllysine (TML) into hydroxytrimethyllysine (HTML).</text>
</comment>
<dbReference type="InterPro" id="IPR012776">
    <property type="entry name" value="Trimethyllysine_dOase"/>
</dbReference>
<evidence type="ECO:0000313" key="20">
    <source>
        <dbReference type="Proteomes" id="UP000398389"/>
    </source>
</evidence>
<evidence type="ECO:0000256" key="13">
    <source>
        <dbReference type="ARBA" id="ARBA00032283"/>
    </source>
</evidence>
<evidence type="ECO:0000256" key="6">
    <source>
        <dbReference type="ARBA" id="ARBA00022723"/>
    </source>
</evidence>
<evidence type="ECO:0000256" key="3">
    <source>
        <dbReference type="ARBA" id="ARBA00005022"/>
    </source>
</evidence>
<evidence type="ECO:0000256" key="15">
    <source>
        <dbReference type="ARBA" id="ARBA00049334"/>
    </source>
</evidence>
<comment type="cofactor">
    <cofactor evidence="1">
        <name>Fe(2+)</name>
        <dbReference type="ChEBI" id="CHEBI:29033"/>
    </cofactor>
</comment>
<dbReference type="RefSeq" id="XP_031852317.1">
    <property type="nucleotide sequence ID" value="XM_031996426.1"/>
</dbReference>
<comment type="pathway">
    <text evidence="3">Amine and polyamine biosynthesis; carnitine biosynthesis.</text>
</comment>
<keyword evidence="10" id="KW-0408">Iron</keyword>
<keyword evidence="8" id="KW-0223">Dioxygenase</keyword>
<dbReference type="EMBL" id="CABVLU010000001">
    <property type="protein sequence ID" value="VVT47426.1"/>
    <property type="molecule type" value="Genomic_DNA"/>
</dbReference>
<dbReference type="GO" id="GO:0050353">
    <property type="term" value="F:trimethyllysine dioxygenase activity"/>
    <property type="evidence" value="ECO:0007669"/>
    <property type="project" value="UniProtKB-EC"/>
</dbReference>
<evidence type="ECO:0000256" key="10">
    <source>
        <dbReference type="ARBA" id="ARBA00023004"/>
    </source>
</evidence>
<dbReference type="GO" id="GO:0005506">
    <property type="term" value="F:iron ion binding"/>
    <property type="evidence" value="ECO:0007669"/>
    <property type="project" value="InterPro"/>
</dbReference>
<dbReference type="CDD" id="cd00250">
    <property type="entry name" value="CAS_like"/>
    <property type="match status" value="1"/>
</dbReference>